<evidence type="ECO:0008006" key="5">
    <source>
        <dbReference type="Google" id="ProtNLM"/>
    </source>
</evidence>
<evidence type="ECO:0000256" key="2">
    <source>
        <dbReference type="SAM" id="Phobius"/>
    </source>
</evidence>
<protein>
    <recommendedName>
        <fullName evidence="5">Lipopolysaccharide biosynthesis protein</fullName>
    </recommendedName>
</protein>
<comment type="caution">
    <text evidence="3">The sequence shown here is derived from an EMBL/GenBank/DDBJ whole genome shotgun (WGS) entry which is preliminary data.</text>
</comment>
<name>A0A4R4WZL8_9ACTN</name>
<accession>A0A4R4WZL8</accession>
<feature type="compositionally biased region" description="Acidic residues" evidence="1">
    <location>
        <begin position="231"/>
        <end position="240"/>
    </location>
</feature>
<proteinExistence type="predicted"/>
<sequence length="250" mass="26803">MDFWGTVLVLTRRWFVALPAFLLAVGGAFYAYSTIPVTYTVSAVLVLTAPTSGGTVPPDPDQPVPQVNPLLNFDHGLDVAASMLINVMSTPDMVAEMGVRPDGDTTYAVSNGTNNLESLATGPLVFVEGESRTPEAATRMAREVIERVRQELDVRQRQVQAPPETYISISETVPPTTPVPQQGRKLRSAAAALGLGLIAALCASFAAESLSEARRTGFPGLPRTRRKRDPDESESPDAEQELVTARKPGS</sequence>
<evidence type="ECO:0000256" key="1">
    <source>
        <dbReference type="SAM" id="MobiDB-lite"/>
    </source>
</evidence>
<dbReference type="OrthoDB" id="3522370at2"/>
<dbReference type="RefSeq" id="WP_132506631.1">
    <property type="nucleotide sequence ID" value="NZ_SMKP01000018.1"/>
</dbReference>
<feature type="transmembrane region" description="Helical" evidence="2">
    <location>
        <begin position="14"/>
        <end position="32"/>
    </location>
</feature>
<dbReference type="AlphaFoldDB" id="A0A4R4WZL8"/>
<keyword evidence="2" id="KW-0472">Membrane</keyword>
<keyword evidence="2" id="KW-0812">Transmembrane</keyword>
<feature type="region of interest" description="Disordered" evidence="1">
    <location>
        <begin position="212"/>
        <end position="250"/>
    </location>
</feature>
<gene>
    <name evidence="3" type="ORF">E1294_08730</name>
</gene>
<organism evidence="3 4">
    <name type="scientific">Nonomuraea diastatica</name>
    <dbReference type="NCBI Taxonomy" id="1848329"/>
    <lineage>
        <taxon>Bacteria</taxon>
        <taxon>Bacillati</taxon>
        <taxon>Actinomycetota</taxon>
        <taxon>Actinomycetes</taxon>
        <taxon>Streptosporangiales</taxon>
        <taxon>Streptosporangiaceae</taxon>
        <taxon>Nonomuraea</taxon>
    </lineage>
</organism>
<dbReference type="Proteomes" id="UP000294543">
    <property type="component" value="Unassembled WGS sequence"/>
</dbReference>
<dbReference type="EMBL" id="SMKP01000018">
    <property type="protein sequence ID" value="TDD23349.1"/>
    <property type="molecule type" value="Genomic_DNA"/>
</dbReference>
<reference evidence="3 4" key="1">
    <citation type="submission" date="2019-03" db="EMBL/GenBank/DDBJ databases">
        <title>Draft genome sequences of novel Actinobacteria.</title>
        <authorList>
            <person name="Sahin N."/>
            <person name="Ay H."/>
            <person name="Saygin H."/>
        </authorList>
    </citation>
    <scope>NUCLEOTIDE SEQUENCE [LARGE SCALE GENOMIC DNA]</scope>
    <source>
        <strain evidence="3 4">KC712</strain>
    </source>
</reference>
<keyword evidence="4" id="KW-1185">Reference proteome</keyword>
<evidence type="ECO:0000313" key="3">
    <source>
        <dbReference type="EMBL" id="TDD23349.1"/>
    </source>
</evidence>
<evidence type="ECO:0000313" key="4">
    <source>
        <dbReference type="Proteomes" id="UP000294543"/>
    </source>
</evidence>
<keyword evidence="2" id="KW-1133">Transmembrane helix</keyword>